<keyword evidence="3" id="KW-1185">Reference proteome</keyword>
<reference evidence="2 3" key="1">
    <citation type="journal article" date="2018" name="Proc. R. Soc. B">
        <title>A non-coding region near Follistatin controls head colour polymorphism in the Gouldian finch.</title>
        <authorList>
            <person name="Toomey M.B."/>
            <person name="Marques C.I."/>
            <person name="Andrade P."/>
            <person name="Araujo P.M."/>
            <person name="Sabatino S."/>
            <person name="Gazda M.A."/>
            <person name="Afonso S."/>
            <person name="Lopes R.J."/>
            <person name="Corbo J.C."/>
            <person name="Carneiro M."/>
        </authorList>
    </citation>
    <scope>NUCLEOTIDE SEQUENCE [LARGE SCALE GENOMIC DNA]</scope>
    <source>
        <strain evidence="2">Red01</strain>
        <tissue evidence="2">Muscle</tissue>
    </source>
</reference>
<dbReference type="EMBL" id="QUSF01000023">
    <property type="protein sequence ID" value="RLW01208.1"/>
    <property type="molecule type" value="Genomic_DNA"/>
</dbReference>
<organism evidence="2 3">
    <name type="scientific">Chloebia gouldiae</name>
    <name type="common">Gouldian finch</name>
    <name type="synonym">Erythrura gouldiae</name>
    <dbReference type="NCBI Taxonomy" id="44316"/>
    <lineage>
        <taxon>Eukaryota</taxon>
        <taxon>Metazoa</taxon>
        <taxon>Chordata</taxon>
        <taxon>Craniata</taxon>
        <taxon>Vertebrata</taxon>
        <taxon>Euteleostomi</taxon>
        <taxon>Archelosauria</taxon>
        <taxon>Archosauria</taxon>
        <taxon>Dinosauria</taxon>
        <taxon>Saurischia</taxon>
        <taxon>Theropoda</taxon>
        <taxon>Coelurosauria</taxon>
        <taxon>Aves</taxon>
        <taxon>Neognathae</taxon>
        <taxon>Neoaves</taxon>
        <taxon>Telluraves</taxon>
        <taxon>Australaves</taxon>
        <taxon>Passeriformes</taxon>
        <taxon>Passeroidea</taxon>
        <taxon>Passeridae</taxon>
        <taxon>Chloebia</taxon>
    </lineage>
</organism>
<dbReference type="OrthoDB" id="8964999at2759"/>
<accession>A0A3L8SFI0</accession>
<name>A0A3L8SFI0_CHLGU</name>
<protein>
    <submittedName>
        <fullName evidence="2">Uncharacterized protein</fullName>
    </submittedName>
</protein>
<feature type="compositionally biased region" description="Basic and acidic residues" evidence="1">
    <location>
        <begin position="63"/>
        <end position="75"/>
    </location>
</feature>
<gene>
    <name evidence="2" type="ORF">DV515_00008260</name>
</gene>
<evidence type="ECO:0000313" key="3">
    <source>
        <dbReference type="Proteomes" id="UP000276834"/>
    </source>
</evidence>
<dbReference type="AlphaFoldDB" id="A0A3L8SFI0"/>
<evidence type="ECO:0000313" key="2">
    <source>
        <dbReference type="EMBL" id="RLW01208.1"/>
    </source>
</evidence>
<sequence length="82" mass="8860">MGKLHSKHGDSFAVNASLARRGLEDWMVKQKYSGGSSSGGSSSGLQHGCQHRAVCRLSSARLETSERHIQPERVPDQGVDVL</sequence>
<dbReference type="Proteomes" id="UP000276834">
    <property type="component" value="Unassembled WGS sequence"/>
</dbReference>
<proteinExistence type="predicted"/>
<evidence type="ECO:0000256" key="1">
    <source>
        <dbReference type="SAM" id="MobiDB-lite"/>
    </source>
</evidence>
<comment type="caution">
    <text evidence="2">The sequence shown here is derived from an EMBL/GenBank/DDBJ whole genome shotgun (WGS) entry which is preliminary data.</text>
</comment>
<feature type="region of interest" description="Disordered" evidence="1">
    <location>
        <begin position="62"/>
        <end position="82"/>
    </location>
</feature>